<dbReference type="GO" id="GO:0006629">
    <property type="term" value="P:lipid metabolic process"/>
    <property type="evidence" value="ECO:0007669"/>
    <property type="project" value="InterPro"/>
</dbReference>
<dbReference type="InterPro" id="IPR018476">
    <property type="entry name" value="GlyceroP-diester-Pdiesterase_M"/>
</dbReference>
<feature type="domain" description="GP-PDE" evidence="2">
    <location>
        <begin position="351"/>
        <end position="582"/>
    </location>
</feature>
<keyword evidence="1" id="KW-1133">Transmembrane helix</keyword>
<keyword evidence="1" id="KW-0812">Transmembrane</keyword>
<dbReference type="PANTHER" id="PTHR46211">
    <property type="entry name" value="GLYCEROPHOSPHORYL DIESTER PHOSPHODIESTERASE"/>
    <property type="match status" value="1"/>
</dbReference>
<keyword evidence="1" id="KW-0472">Membrane</keyword>
<gene>
    <name evidence="3" type="ORF">SAMN05216313_14039</name>
</gene>
<organism evidence="3 4">
    <name type="scientific">Enterocloster lavalensis</name>
    <dbReference type="NCBI Taxonomy" id="460384"/>
    <lineage>
        <taxon>Bacteria</taxon>
        <taxon>Bacillati</taxon>
        <taxon>Bacillota</taxon>
        <taxon>Clostridia</taxon>
        <taxon>Lachnospirales</taxon>
        <taxon>Lachnospiraceae</taxon>
        <taxon>Enterocloster</taxon>
    </lineage>
</organism>
<dbReference type="PANTHER" id="PTHR46211:SF8">
    <property type="entry name" value="PHOSPHODIESTERASE"/>
    <property type="match status" value="1"/>
</dbReference>
<feature type="transmembrane region" description="Helical" evidence="1">
    <location>
        <begin position="216"/>
        <end position="249"/>
    </location>
</feature>
<protein>
    <submittedName>
        <fullName evidence="3">Glycerophosphoryl diester phosphodiesterase</fullName>
    </submittedName>
</protein>
<dbReference type="PROSITE" id="PS51704">
    <property type="entry name" value="GP_PDE"/>
    <property type="match status" value="1"/>
</dbReference>
<dbReference type="Gene3D" id="3.20.20.190">
    <property type="entry name" value="Phosphatidylinositol (PI) phosphodiesterase"/>
    <property type="match status" value="1"/>
</dbReference>
<dbReference type="Pfam" id="PF10110">
    <property type="entry name" value="GPDPase_memb"/>
    <property type="match status" value="1"/>
</dbReference>
<dbReference type="AlphaFoldDB" id="A0A1I0K004"/>
<evidence type="ECO:0000313" key="3">
    <source>
        <dbReference type="EMBL" id="SEU16764.1"/>
    </source>
</evidence>
<accession>A0A1I0K004</accession>
<sequence length="600" mass="66752">MKTFFRETYQVLRVNLRQLVLFEILYRLVAGAFYIRLVNLLLKISLRAAGYSYLTMSNLAAFLLRPVTVGCAMVLVLVGAFLMVVELGGLMTAYQAAAYSRRIDVVSIVRGAVGKAVDELSKRNWQLFLLALASYLMMNSMVLLRLLTRVKPVNFVMAEIWSQRAGRAGLAAVVAGLVVIGIPTMLVFFACMVEQKRFRDGVRRSMELVKGRWPKALALLFGLNALMVAVSVALHLLFVVAAAVCVTLFVDSYAAMAVLAAVCRRLELVVLAVASMAAGLVDFGALTVVYYQFETRHSQVKPWDFSYVCRDHLSRKRILAVTGAVAGVSLLFLLDMVCNGFPLDSSVLTETEITAHRGSSKRAPENTLAALETAIDEMADYAEIDVQTTSDGVVVVCHDLNLKRLAGVNRRLGSMTYGEVRDLDVGSRFGADFAGERIPTLEEALDDCKGRIKLNIELKNIGDRTDLPEQVVEMIRDREMQEQCVITSVKLDYLVRVKEADPDLHTGYILPAAYGRYYDNDAFDFISLRSSFVTLGLVENAHEKGKAVHVWTVNKKSEIEQMKVLGVDNIITDYPALAREVLYREEATESLMEYLKMVLR</sequence>
<feature type="transmembrane region" description="Helical" evidence="1">
    <location>
        <begin position="168"/>
        <end position="195"/>
    </location>
</feature>
<dbReference type="RefSeq" id="WP_092370608.1">
    <property type="nucleotide sequence ID" value="NZ_DAINWJ010000053.1"/>
</dbReference>
<dbReference type="STRING" id="460384.SAMN05216313_14039"/>
<dbReference type="InterPro" id="IPR017946">
    <property type="entry name" value="PLC-like_Pdiesterase_TIM-brl"/>
</dbReference>
<evidence type="ECO:0000256" key="1">
    <source>
        <dbReference type="SAM" id="Phobius"/>
    </source>
</evidence>
<feature type="transmembrane region" description="Helical" evidence="1">
    <location>
        <begin position="62"/>
        <end position="85"/>
    </location>
</feature>
<evidence type="ECO:0000259" key="2">
    <source>
        <dbReference type="PROSITE" id="PS51704"/>
    </source>
</evidence>
<feature type="transmembrane region" description="Helical" evidence="1">
    <location>
        <begin position="20"/>
        <end position="42"/>
    </location>
</feature>
<feature type="transmembrane region" description="Helical" evidence="1">
    <location>
        <begin position="127"/>
        <end position="148"/>
    </location>
</feature>
<keyword evidence="4" id="KW-1185">Reference proteome</keyword>
<dbReference type="GeneID" id="93281106"/>
<dbReference type="CDD" id="cd08579">
    <property type="entry name" value="GDPD_memb_like"/>
    <property type="match status" value="1"/>
</dbReference>
<name>A0A1I0K004_9FIRM</name>
<dbReference type="EMBL" id="FOIM01000040">
    <property type="protein sequence ID" value="SEU16764.1"/>
    <property type="molecule type" value="Genomic_DNA"/>
</dbReference>
<proteinExistence type="predicted"/>
<dbReference type="InterPro" id="IPR030395">
    <property type="entry name" value="GP_PDE_dom"/>
</dbReference>
<dbReference type="GO" id="GO:0008081">
    <property type="term" value="F:phosphoric diester hydrolase activity"/>
    <property type="evidence" value="ECO:0007669"/>
    <property type="project" value="InterPro"/>
</dbReference>
<dbReference type="SUPFAM" id="SSF51695">
    <property type="entry name" value="PLC-like phosphodiesterases"/>
    <property type="match status" value="1"/>
</dbReference>
<dbReference type="Proteomes" id="UP000198508">
    <property type="component" value="Unassembled WGS sequence"/>
</dbReference>
<feature type="transmembrane region" description="Helical" evidence="1">
    <location>
        <begin position="318"/>
        <end position="337"/>
    </location>
</feature>
<dbReference type="Pfam" id="PF03009">
    <property type="entry name" value="GDPD"/>
    <property type="match status" value="1"/>
</dbReference>
<evidence type="ECO:0000313" key="4">
    <source>
        <dbReference type="Proteomes" id="UP000198508"/>
    </source>
</evidence>
<feature type="transmembrane region" description="Helical" evidence="1">
    <location>
        <begin position="269"/>
        <end position="291"/>
    </location>
</feature>
<reference evidence="4" key="1">
    <citation type="submission" date="2016-10" db="EMBL/GenBank/DDBJ databases">
        <authorList>
            <person name="Varghese N."/>
            <person name="Submissions S."/>
        </authorList>
    </citation>
    <scope>NUCLEOTIDE SEQUENCE [LARGE SCALE GENOMIC DNA]</scope>
    <source>
        <strain evidence="4">NLAE-zl-G277</strain>
    </source>
</reference>